<keyword evidence="3 9" id="KW-0493">Microtubule</keyword>
<keyword evidence="12" id="KW-1185">Reference proteome</keyword>
<dbReference type="GeneID" id="89970472"/>
<evidence type="ECO:0000256" key="8">
    <source>
        <dbReference type="PROSITE-ProRule" id="PRU00283"/>
    </source>
</evidence>
<keyword evidence="4 8" id="KW-0547">Nucleotide-binding</keyword>
<feature type="domain" description="Kinesin motor" evidence="10">
    <location>
        <begin position="10"/>
        <end position="458"/>
    </location>
</feature>
<evidence type="ECO:0000256" key="1">
    <source>
        <dbReference type="ARBA" id="ARBA00004245"/>
    </source>
</evidence>
<dbReference type="PANTHER" id="PTHR47971">
    <property type="entry name" value="KINESIN-RELATED PROTEIN 6"/>
    <property type="match status" value="1"/>
</dbReference>
<dbReference type="EMBL" id="JAVRRD010000012">
    <property type="protein sequence ID" value="KAK5053286.1"/>
    <property type="molecule type" value="Genomic_DNA"/>
</dbReference>
<evidence type="ECO:0000256" key="7">
    <source>
        <dbReference type="ARBA" id="ARBA00023212"/>
    </source>
</evidence>
<dbReference type="InterPro" id="IPR019821">
    <property type="entry name" value="Kinesin_motor_CS"/>
</dbReference>
<keyword evidence="7" id="KW-0206">Cytoskeleton</keyword>
<dbReference type="RefSeq" id="XP_064706728.1">
    <property type="nucleotide sequence ID" value="XM_064845874.1"/>
</dbReference>
<keyword evidence="5 8" id="KW-0067">ATP-binding</keyword>
<dbReference type="GO" id="GO:0007018">
    <property type="term" value="P:microtubule-based movement"/>
    <property type="evidence" value="ECO:0007669"/>
    <property type="project" value="InterPro"/>
</dbReference>
<dbReference type="PROSITE" id="PS00411">
    <property type="entry name" value="KINESIN_MOTOR_1"/>
    <property type="match status" value="1"/>
</dbReference>
<feature type="binding site" evidence="8">
    <location>
        <begin position="102"/>
        <end position="109"/>
    </location>
    <ligand>
        <name>ATP</name>
        <dbReference type="ChEBI" id="CHEBI:30616"/>
    </ligand>
</feature>
<dbReference type="PANTHER" id="PTHR47971:SF8">
    <property type="entry name" value="KINESIN-LIKE PROTEIN"/>
    <property type="match status" value="1"/>
</dbReference>
<dbReference type="AlphaFoldDB" id="A0AAV9NC19"/>
<organism evidence="11 12">
    <name type="scientific">Exophiala bonariae</name>
    <dbReference type="NCBI Taxonomy" id="1690606"/>
    <lineage>
        <taxon>Eukaryota</taxon>
        <taxon>Fungi</taxon>
        <taxon>Dikarya</taxon>
        <taxon>Ascomycota</taxon>
        <taxon>Pezizomycotina</taxon>
        <taxon>Eurotiomycetes</taxon>
        <taxon>Chaetothyriomycetidae</taxon>
        <taxon>Chaetothyriales</taxon>
        <taxon>Herpotrichiellaceae</taxon>
        <taxon>Exophiala</taxon>
    </lineage>
</organism>
<evidence type="ECO:0000256" key="5">
    <source>
        <dbReference type="ARBA" id="ARBA00022840"/>
    </source>
</evidence>
<dbReference type="Proteomes" id="UP001358417">
    <property type="component" value="Unassembled WGS sequence"/>
</dbReference>
<name>A0AAV9NC19_9EURO</name>
<evidence type="ECO:0000256" key="9">
    <source>
        <dbReference type="RuleBase" id="RU000394"/>
    </source>
</evidence>
<evidence type="ECO:0000256" key="3">
    <source>
        <dbReference type="ARBA" id="ARBA00022701"/>
    </source>
</evidence>
<dbReference type="GO" id="GO:0005524">
    <property type="term" value="F:ATP binding"/>
    <property type="evidence" value="ECO:0007669"/>
    <property type="project" value="UniProtKB-UniRule"/>
</dbReference>
<dbReference type="PRINTS" id="PR00380">
    <property type="entry name" value="KINESINHEAVY"/>
</dbReference>
<evidence type="ECO:0000256" key="6">
    <source>
        <dbReference type="ARBA" id="ARBA00023175"/>
    </source>
</evidence>
<comment type="caution">
    <text evidence="11">The sequence shown here is derived from an EMBL/GenBank/DDBJ whole genome shotgun (WGS) entry which is preliminary data.</text>
</comment>
<dbReference type="InterPro" id="IPR036961">
    <property type="entry name" value="Kinesin_motor_dom_sf"/>
</dbReference>
<dbReference type="Gene3D" id="3.40.850.10">
    <property type="entry name" value="Kinesin motor domain"/>
    <property type="match status" value="1"/>
</dbReference>
<reference evidence="11 12" key="1">
    <citation type="submission" date="2023-08" db="EMBL/GenBank/DDBJ databases">
        <title>Black Yeasts Isolated from many extreme environments.</title>
        <authorList>
            <person name="Coleine C."/>
            <person name="Stajich J.E."/>
            <person name="Selbmann L."/>
        </authorList>
    </citation>
    <scope>NUCLEOTIDE SEQUENCE [LARGE SCALE GENOMIC DNA]</scope>
    <source>
        <strain evidence="11 12">CCFEE 5792</strain>
    </source>
</reference>
<evidence type="ECO:0000256" key="4">
    <source>
        <dbReference type="ARBA" id="ARBA00022741"/>
    </source>
</evidence>
<gene>
    <name evidence="11" type="ORF">LTR84_002260</name>
</gene>
<comment type="similarity">
    <text evidence="8 9">Belongs to the TRAFAC class myosin-kinesin ATPase superfamily. Kinesin family.</text>
</comment>
<dbReference type="GO" id="GO:0003777">
    <property type="term" value="F:microtubule motor activity"/>
    <property type="evidence" value="ECO:0007669"/>
    <property type="project" value="InterPro"/>
</dbReference>
<dbReference type="InterPro" id="IPR027640">
    <property type="entry name" value="Kinesin-like_fam"/>
</dbReference>
<sequence>MAPPLSHPRKFKVYVRWRPLNSSEGESAEIDRTIAVNEDSSRSLALKSPLDVPRNRSWKSGASSFTNVFEAGSGNEYVFEHVVAPTLPLVLQGQTCNFFAYGHSGSGKTHTIIGYDYERDEHLGLFLRAARELMMELDTLNAKLVGADKQNQVQTAKFGIGLRLYELRRKSAFDLLNGHSECHIREGPDGQTHIRGETETLENGKVRVRPIETRACWTFDEVRQHLLEGLQLRATGSSTVHDESSRTHAVLELEVVNSALLEARNIVIERQSELVPVGKKATDIYLEEMSGAYIKDETGKYQQNPDYTPNQARIDAAEEEKRDFEDRLAKAEADVSLLSSSSPHPCLGGRFVFVDLAGSEYFDQGKGTSTLGPKPSPQERQEGRQINTDLFGLKEVLRARAEGQARIPFRSSPLTMALREHFVGEDGSSAMVLTVSPSSDQFSATTNTLKYGDLVGMASASGPISAKIPAVATQKAG</sequence>
<accession>A0AAV9NC19</accession>
<dbReference type="GO" id="GO:0008017">
    <property type="term" value="F:microtubule binding"/>
    <property type="evidence" value="ECO:0007669"/>
    <property type="project" value="InterPro"/>
</dbReference>
<keyword evidence="6 8" id="KW-0505">Motor protein</keyword>
<dbReference type="GO" id="GO:0005874">
    <property type="term" value="C:microtubule"/>
    <property type="evidence" value="ECO:0007669"/>
    <property type="project" value="UniProtKB-KW"/>
</dbReference>
<dbReference type="PROSITE" id="PS50067">
    <property type="entry name" value="KINESIN_MOTOR_2"/>
    <property type="match status" value="1"/>
</dbReference>
<keyword evidence="2" id="KW-0963">Cytoplasm</keyword>
<proteinExistence type="inferred from homology"/>
<dbReference type="SMART" id="SM00129">
    <property type="entry name" value="KISc"/>
    <property type="match status" value="1"/>
</dbReference>
<dbReference type="SUPFAM" id="SSF52540">
    <property type="entry name" value="P-loop containing nucleoside triphosphate hydrolases"/>
    <property type="match status" value="1"/>
</dbReference>
<evidence type="ECO:0000256" key="2">
    <source>
        <dbReference type="ARBA" id="ARBA00022490"/>
    </source>
</evidence>
<protein>
    <recommendedName>
        <fullName evidence="9">Kinesin-like protein</fullName>
    </recommendedName>
</protein>
<comment type="subcellular location">
    <subcellularLocation>
        <location evidence="1">Cytoplasm</location>
        <location evidence="1">Cytoskeleton</location>
    </subcellularLocation>
</comment>
<dbReference type="InterPro" id="IPR001752">
    <property type="entry name" value="Kinesin_motor_dom"/>
</dbReference>
<dbReference type="GO" id="GO:0007019">
    <property type="term" value="P:microtubule depolymerization"/>
    <property type="evidence" value="ECO:0007669"/>
    <property type="project" value="TreeGrafter"/>
</dbReference>
<evidence type="ECO:0000313" key="12">
    <source>
        <dbReference type="Proteomes" id="UP001358417"/>
    </source>
</evidence>
<dbReference type="Pfam" id="PF00225">
    <property type="entry name" value="Kinesin"/>
    <property type="match status" value="2"/>
</dbReference>
<evidence type="ECO:0000259" key="10">
    <source>
        <dbReference type="PROSITE" id="PS50067"/>
    </source>
</evidence>
<evidence type="ECO:0000313" key="11">
    <source>
        <dbReference type="EMBL" id="KAK5053286.1"/>
    </source>
</evidence>
<dbReference type="InterPro" id="IPR027417">
    <property type="entry name" value="P-loop_NTPase"/>
</dbReference>